<gene>
    <name evidence="7" type="ORF">GWI33_005555</name>
</gene>
<evidence type="ECO:0000313" key="7">
    <source>
        <dbReference type="EMBL" id="KAF7280698.1"/>
    </source>
</evidence>
<feature type="domain" description="Dynein regulatory complex subunit 7 C-terminal" evidence="6">
    <location>
        <begin position="587"/>
        <end position="693"/>
    </location>
</feature>
<dbReference type="EMBL" id="JAACXV010000277">
    <property type="protein sequence ID" value="KAF7280698.1"/>
    <property type="molecule type" value="Genomic_DNA"/>
</dbReference>
<evidence type="ECO:0000259" key="5">
    <source>
        <dbReference type="Pfam" id="PF24667"/>
    </source>
</evidence>
<dbReference type="Pfam" id="PF24671">
    <property type="entry name" value="DRC7_C"/>
    <property type="match status" value="1"/>
</dbReference>
<sequence length="695" mass="82616">MPRHLYSPHTTFLRQSGHSFEIATALCSLLIGQGYEAYVVSGYAIKDVTLRIMCRVVCPYPPTSEEETKEEAIEEDEKYKIVTPKGLESKFLAMMKQRELDQLKEEEEKQAQLELEKIMEEEKRHFDELEGRRIHAWILLGAGGRNNEPMVFIEPSTGMSHPLETDLYCGIESLWNNENYWVNLQDCSHGLNKLNYDLTDTTNWEHLLVGEPIKWRQQKAAEIGDEDIDDMFDEKHLDVPYPWSTKINIPNEVLKRRFPEGSKVTQYKRTLVEEYAPYVLDDGLVQKITRYTDFNCTIVESVEEKYENRHDKLIRTIFDTKTNRMTEYFCPGREDSVVKHIYYKTGDDDMEIKRIIFFNSKARFDGLSMIEIDANLLTEHYCDREDKLYYRQVVYDRVMSSLNEANRRPIQRIVQKFTRNEDISAYNDLSRREFNIKDREIYLKYHYGKDNITASTRNFIKPPISEMGEGMTFRPELTTGYQAQIGAKPPRQLQLFLLLEQQLKDEKEVIDSIRDFENQISEFLLQRAHEMAFTKLDVSIYNREQNQSYRERMLEQEEKQRLYKEKEVEEEVDYLSPYLARLGNPSYLNYKQALEVKYQCLTEFKELLVNRANDIQKQFEITSEKAQVMQLWYTENHENLTSDEEANYFKEVNDLIFFLRTLEIRLSRHKELSYLRYEAMEEYVNNHPMLEALNE</sequence>
<reference evidence="7" key="1">
    <citation type="submission" date="2020-08" db="EMBL/GenBank/DDBJ databases">
        <title>Genome sequencing and assembly of the red palm weevil Rhynchophorus ferrugineus.</title>
        <authorList>
            <person name="Dias G.B."/>
            <person name="Bergman C.M."/>
            <person name="Manee M."/>
        </authorList>
    </citation>
    <scope>NUCLEOTIDE SEQUENCE</scope>
    <source>
        <strain evidence="7">AA-2017</strain>
        <tissue evidence="7">Whole larva</tissue>
    </source>
</reference>
<evidence type="ECO:0000256" key="2">
    <source>
        <dbReference type="ARBA" id="ARBA00022490"/>
    </source>
</evidence>
<dbReference type="InterPro" id="IPR056292">
    <property type="entry name" value="DRC7_C"/>
</dbReference>
<evidence type="ECO:0000259" key="6">
    <source>
        <dbReference type="Pfam" id="PF24671"/>
    </source>
</evidence>
<name>A0A834ILF7_RHYFE</name>
<keyword evidence="3" id="KW-0206">Cytoskeleton</keyword>
<dbReference type="PANTHER" id="PTHR35249">
    <property type="entry name" value="DYNEIN REGULATORY COMPLEX SUBUNIT 7"/>
    <property type="match status" value="1"/>
</dbReference>
<evidence type="ECO:0000256" key="3">
    <source>
        <dbReference type="ARBA" id="ARBA00023212"/>
    </source>
</evidence>
<accession>A0A834ILF7</accession>
<evidence type="ECO:0000256" key="1">
    <source>
        <dbReference type="ARBA" id="ARBA00004245"/>
    </source>
</evidence>
<evidence type="ECO:0008006" key="9">
    <source>
        <dbReference type="Google" id="ProtNLM"/>
    </source>
</evidence>
<dbReference type="Pfam" id="PF24667">
    <property type="entry name" value="MORN_DRC7"/>
    <property type="match status" value="1"/>
</dbReference>
<evidence type="ECO:0000256" key="4">
    <source>
        <dbReference type="SAM" id="Coils"/>
    </source>
</evidence>
<keyword evidence="2" id="KW-0963">Cytoplasm</keyword>
<dbReference type="GO" id="GO:0031514">
    <property type="term" value="C:motile cilium"/>
    <property type="evidence" value="ECO:0007669"/>
    <property type="project" value="TreeGrafter"/>
</dbReference>
<evidence type="ECO:0000313" key="8">
    <source>
        <dbReference type="Proteomes" id="UP000625711"/>
    </source>
</evidence>
<dbReference type="InterPro" id="IPR033551">
    <property type="entry name" value="DRC7/lobo"/>
</dbReference>
<dbReference type="GO" id="GO:0005856">
    <property type="term" value="C:cytoskeleton"/>
    <property type="evidence" value="ECO:0007669"/>
    <property type="project" value="UniProtKB-SubCell"/>
</dbReference>
<feature type="domain" description="Dynein regulatory complex subunit 7 MORN" evidence="5">
    <location>
        <begin position="259"/>
        <end position="539"/>
    </location>
</feature>
<feature type="coiled-coil region" evidence="4">
    <location>
        <begin position="93"/>
        <end position="124"/>
    </location>
</feature>
<comment type="subcellular location">
    <subcellularLocation>
        <location evidence="1">Cytoplasm</location>
        <location evidence="1">Cytoskeleton</location>
    </subcellularLocation>
</comment>
<keyword evidence="8" id="KW-1185">Reference proteome</keyword>
<organism evidence="7 8">
    <name type="scientific">Rhynchophorus ferrugineus</name>
    <name type="common">Red palm weevil</name>
    <name type="synonym">Curculio ferrugineus</name>
    <dbReference type="NCBI Taxonomy" id="354439"/>
    <lineage>
        <taxon>Eukaryota</taxon>
        <taxon>Metazoa</taxon>
        <taxon>Ecdysozoa</taxon>
        <taxon>Arthropoda</taxon>
        <taxon>Hexapoda</taxon>
        <taxon>Insecta</taxon>
        <taxon>Pterygota</taxon>
        <taxon>Neoptera</taxon>
        <taxon>Endopterygota</taxon>
        <taxon>Coleoptera</taxon>
        <taxon>Polyphaga</taxon>
        <taxon>Cucujiformia</taxon>
        <taxon>Curculionidae</taxon>
        <taxon>Dryophthorinae</taxon>
        <taxon>Rhynchophorus</taxon>
    </lineage>
</organism>
<proteinExistence type="predicted"/>
<dbReference type="OrthoDB" id="10262874at2759"/>
<dbReference type="AlphaFoldDB" id="A0A834ILF7"/>
<dbReference type="Proteomes" id="UP000625711">
    <property type="component" value="Unassembled WGS sequence"/>
</dbReference>
<dbReference type="GO" id="GO:0030317">
    <property type="term" value="P:flagellated sperm motility"/>
    <property type="evidence" value="ECO:0007669"/>
    <property type="project" value="TreeGrafter"/>
</dbReference>
<dbReference type="InterPro" id="IPR056291">
    <property type="entry name" value="MORN_DRC7"/>
</dbReference>
<protein>
    <recommendedName>
        <fullName evidence="9">Dynein regulatory complex subunit 7</fullName>
    </recommendedName>
</protein>
<dbReference type="PANTHER" id="PTHR35249:SF2">
    <property type="entry name" value="DYNEIN REGULATORY COMPLEX SUBUNIT 7"/>
    <property type="match status" value="1"/>
</dbReference>
<comment type="caution">
    <text evidence="7">The sequence shown here is derived from an EMBL/GenBank/DDBJ whole genome shotgun (WGS) entry which is preliminary data.</text>
</comment>
<keyword evidence="4" id="KW-0175">Coiled coil</keyword>